<evidence type="ECO:0000313" key="3">
    <source>
        <dbReference type="Proteomes" id="UP000273022"/>
    </source>
</evidence>
<dbReference type="EMBL" id="QYYH01000016">
    <property type="protein sequence ID" value="RJY18760.1"/>
    <property type="molecule type" value="Genomic_DNA"/>
</dbReference>
<reference evidence="2 3" key="1">
    <citation type="submission" date="2018-09" db="EMBL/GenBank/DDBJ databases">
        <title>Phylogeny of the Shewanellaceae, and recommendation for two new genera, Pseudoshewanella and Parashewanella.</title>
        <authorList>
            <person name="Wang G."/>
        </authorList>
    </citation>
    <scope>NUCLEOTIDE SEQUENCE [LARGE SCALE GENOMIC DNA]</scope>
    <source>
        <strain evidence="2 3">KCTC 22492</strain>
    </source>
</reference>
<evidence type="ECO:0000313" key="2">
    <source>
        <dbReference type="EMBL" id="RJY18760.1"/>
    </source>
</evidence>
<dbReference type="AlphaFoldDB" id="A0A3A6U9X7"/>
<sequence>MESLTIPMTTLSTIGLWSFVGLIAILLIAFLRARTAVSGFKYLWVIIIVGILGMLTYVFIKSWHSTVNIIADDLVFNVPFYHKTLPLTDVQFSKISTIDLSTSKAIKLDYRQNGIGLPGYQLGYYRLQRPYHEISMALVSVTEPSKVIVVPTTENLLLIFSVDNPEDVVEQLNGFSPF</sequence>
<dbReference type="Proteomes" id="UP000273022">
    <property type="component" value="Unassembled WGS sequence"/>
</dbReference>
<proteinExistence type="predicted"/>
<comment type="caution">
    <text evidence="2">The sequence shown here is derived from an EMBL/GenBank/DDBJ whole genome shotgun (WGS) entry which is preliminary data.</text>
</comment>
<feature type="transmembrane region" description="Helical" evidence="1">
    <location>
        <begin position="6"/>
        <end position="30"/>
    </location>
</feature>
<keyword evidence="1" id="KW-0472">Membrane</keyword>
<protein>
    <recommendedName>
        <fullName evidence="4">Bacterial Pleckstrin homology domain-containing protein</fullName>
    </recommendedName>
</protein>
<gene>
    <name evidence="2" type="ORF">D5R81_03995</name>
</gene>
<keyword evidence="1" id="KW-1133">Transmembrane helix</keyword>
<evidence type="ECO:0000256" key="1">
    <source>
        <dbReference type="SAM" id="Phobius"/>
    </source>
</evidence>
<feature type="transmembrane region" description="Helical" evidence="1">
    <location>
        <begin position="42"/>
        <end position="60"/>
    </location>
</feature>
<keyword evidence="1" id="KW-0812">Transmembrane</keyword>
<dbReference type="OrthoDB" id="5767765at2"/>
<evidence type="ECO:0008006" key="4">
    <source>
        <dbReference type="Google" id="ProtNLM"/>
    </source>
</evidence>
<accession>A0A3A6U9X7</accession>
<keyword evidence="3" id="KW-1185">Reference proteome</keyword>
<dbReference type="RefSeq" id="WP_121852365.1">
    <property type="nucleotide sequence ID" value="NZ_CP037952.1"/>
</dbReference>
<name>A0A3A6U9X7_9GAMM</name>
<organism evidence="2 3">
    <name type="scientific">Parashewanella spongiae</name>
    <dbReference type="NCBI Taxonomy" id="342950"/>
    <lineage>
        <taxon>Bacteria</taxon>
        <taxon>Pseudomonadati</taxon>
        <taxon>Pseudomonadota</taxon>
        <taxon>Gammaproteobacteria</taxon>
        <taxon>Alteromonadales</taxon>
        <taxon>Shewanellaceae</taxon>
        <taxon>Parashewanella</taxon>
    </lineage>
</organism>